<dbReference type="RefSeq" id="WP_149811334.1">
    <property type="nucleotide sequence ID" value="NZ_VUKA01000002.1"/>
</dbReference>
<accession>A0A5B2TGS1</accession>
<keyword evidence="2" id="KW-1185">Reference proteome</keyword>
<evidence type="ECO:0000313" key="1">
    <source>
        <dbReference type="EMBL" id="KAA2213677.1"/>
    </source>
</evidence>
<sequence length="67" mass="7794">MSEQKHLFVKFEIEEDTSLMKSLFISEDRKTAEAWTGESELRNKSDVDAKKSKKMLLKLLLIHSVKP</sequence>
<gene>
    <name evidence="1" type="ORF">F0Q34_06290</name>
</gene>
<proteinExistence type="predicted"/>
<comment type="caution">
    <text evidence="1">The sequence shown here is derived from an EMBL/GenBank/DDBJ whole genome shotgun (WGS) entry which is preliminary data.</text>
</comment>
<reference evidence="1 2" key="1">
    <citation type="journal article" date="2015" name="Int. J. Syst. Evol. Microbiol.">
        <title>Roseomonas oryzae sp. nov., isolated from paddy rhizosphere soil.</title>
        <authorList>
            <person name="Ramaprasad E.V."/>
            <person name="Sasikala Ch."/>
            <person name="Ramana Ch.V."/>
        </authorList>
    </citation>
    <scope>NUCLEOTIDE SEQUENCE [LARGE SCALE GENOMIC DNA]</scope>
    <source>
        <strain evidence="1 2">KCTC 42542</strain>
    </source>
</reference>
<dbReference type="AlphaFoldDB" id="A0A5B2TGS1"/>
<dbReference type="EMBL" id="VUKA01000002">
    <property type="protein sequence ID" value="KAA2213677.1"/>
    <property type="molecule type" value="Genomic_DNA"/>
</dbReference>
<protein>
    <submittedName>
        <fullName evidence="1">Uncharacterized protein</fullName>
    </submittedName>
</protein>
<organism evidence="1 2">
    <name type="scientific">Teichococcus oryzae</name>
    <dbReference type="NCBI Taxonomy" id="1608942"/>
    <lineage>
        <taxon>Bacteria</taxon>
        <taxon>Pseudomonadati</taxon>
        <taxon>Pseudomonadota</taxon>
        <taxon>Alphaproteobacteria</taxon>
        <taxon>Acetobacterales</taxon>
        <taxon>Roseomonadaceae</taxon>
        <taxon>Roseomonas</taxon>
    </lineage>
</organism>
<name>A0A5B2TGS1_9PROT</name>
<evidence type="ECO:0000313" key="2">
    <source>
        <dbReference type="Proteomes" id="UP000322110"/>
    </source>
</evidence>
<dbReference type="Proteomes" id="UP000322110">
    <property type="component" value="Unassembled WGS sequence"/>
</dbReference>